<evidence type="ECO:0000313" key="3">
    <source>
        <dbReference type="EMBL" id="KRK15251.1"/>
    </source>
</evidence>
<dbReference type="PROSITE" id="PS51096">
    <property type="entry name" value="PTS_EIIA_TYPE_4"/>
    <property type="match status" value="1"/>
</dbReference>
<sequence length="132" mass="14582">MAQYTTIITGHGSFADGIKNTLNLLSIIPDNYKFVNFENGMAEADYKKALAKEVKPGEPTVLFTDIFGGTPFKVCAELAYHNDKVQVVTGCNIGSLMEATYNSYRSLRDYADDLVVISKNFTQRLGAEKVNN</sequence>
<dbReference type="PANTHER" id="PTHR33799:SF1">
    <property type="entry name" value="PTS SYSTEM MANNOSE-SPECIFIC EIIAB COMPONENT-RELATED"/>
    <property type="match status" value="1"/>
</dbReference>
<gene>
    <name evidence="3" type="ORF">FD22_GL001846</name>
</gene>
<dbReference type="GO" id="GO:0016740">
    <property type="term" value="F:transferase activity"/>
    <property type="evidence" value="ECO:0007669"/>
    <property type="project" value="UniProtKB-KW"/>
</dbReference>
<comment type="caution">
    <text evidence="3">The sequence shown here is derived from an EMBL/GenBank/DDBJ whole genome shotgun (WGS) entry which is preliminary data.</text>
</comment>
<dbReference type="PANTHER" id="PTHR33799">
    <property type="entry name" value="PTS PERMEASE-RELATED-RELATED"/>
    <property type="match status" value="1"/>
</dbReference>
<dbReference type="PATRIC" id="fig|913848.6.peg.1889"/>
<evidence type="ECO:0000259" key="2">
    <source>
        <dbReference type="PROSITE" id="PS51096"/>
    </source>
</evidence>
<organism evidence="3 4">
    <name type="scientific">Loigolactobacillus coryniformis subsp. coryniformis KCTC 3167 = DSM 20001</name>
    <dbReference type="NCBI Taxonomy" id="913848"/>
    <lineage>
        <taxon>Bacteria</taxon>
        <taxon>Bacillati</taxon>
        <taxon>Bacillota</taxon>
        <taxon>Bacilli</taxon>
        <taxon>Lactobacillales</taxon>
        <taxon>Lactobacillaceae</taxon>
        <taxon>Loigolactobacillus</taxon>
    </lineage>
</organism>
<dbReference type="Pfam" id="PF03610">
    <property type="entry name" value="EIIA-man"/>
    <property type="match status" value="1"/>
</dbReference>
<evidence type="ECO:0000256" key="1">
    <source>
        <dbReference type="ARBA" id="ARBA00022679"/>
    </source>
</evidence>
<evidence type="ECO:0000313" key="4">
    <source>
        <dbReference type="Proteomes" id="UP000051181"/>
    </source>
</evidence>
<dbReference type="GeneID" id="65916205"/>
<proteinExistence type="predicted"/>
<dbReference type="GO" id="GO:0009401">
    <property type="term" value="P:phosphoenolpyruvate-dependent sugar phosphotransferase system"/>
    <property type="evidence" value="ECO:0007669"/>
    <property type="project" value="InterPro"/>
</dbReference>
<dbReference type="GO" id="GO:0016020">
    <property type="term" value="C:membrane"/>
    <property type="evidence" value="ECO:0007669"/>
    <property type="project" value="InterPro"/>
</dbReference>
<dbReference type="Gene3D" id="3.40.50.510">
    <property type="entry name" value="Phosphotransferase system, mannose-type IIA component"/>
    <property type="match status" value="1"/>
</dbReference>
<protein>
    <submittedName>
        <fullName evidence="3">Phosphotransferase system, mannose fructose-specific component IIA</fullName>
    </submittedName>
</protein>
<name>A0A0R1F4N8_9LACO</name>
<reference evidence="3 4" key="1">
    <citation type="journal article" date="2015" name="Genome Announc.">
        <title>Expanding the biotechnology potential of lactobacilli through comparative genomics of 213 strains and associated genera.</title>
        <authorList>
            <person name="Sun Z."/>
            <person name="Harris H.M."/>
            <person name="McCann A."/>
            <person name="Guo C."/>
            <person name="Argimon S."/>
            <person name="Zhang W."/>
            <person name="Yang X."/>
            <person name="Jeffery I.B."/>
            <person name="Cooney J.C."/>
            <person name="Kagawa T.F."/>
            <person name="Liu W."/>
            <person name="Song Y."/>
            <person name="Salvetti E."/>
            <person name="Wrobel A."/>
            <person name="Rasinkangas P."/>
            <person name="Parkhill J."/>
            <person name="Rea M.C."/>
            <person name="O'Sullivan O."/>
            <person name="Ritari J."/>
            <person name="Douillard F.P."/>
            <person name="Paul Ross R."/>
            <person name="Yang R."/>
            <person name="Briner A.E."/>
            <person name="Felis G.E."/>
            <person name="de Vos W.M."/>
            <person name="Barrangou R."/>
            <person name="Klaenhammer T.R."/>
            <person name="Caufield P.W."/>
            <person name="Cui Y."/>
            <person name="Zhang H."/>
            <person name="O'Toole P.W."/>
        </authorList>
    </citation>
    <scope>NUCLEOTIDE SEQUENCE [LARGE SCALE GENOMIC DNA]</scope>
    <source>
        <strain evidence="3 4">DSM 20001</strain>
    </source>
</reference>
<dbReference type="InterPro" id="IPR051471">
    <property type="entry name" value="Bacterial_PTS_sugar_comp"/>
</dbReference>
<dbReference type="eggNOG" id="COG2893">
    <property type="taxonomic scope" value="Bacteria"/>
</dbReference>
<feature type="domain" description="PTS EIIA type-4" evidence="2">
    <location>
        <begin position="3"/>
        <end position="130"/>
    </location>
</feature>
<keyword evidence="1 3" id="KW-0808">Transferase</keyword>
<dbReference type="InterPro" id="IPR004701">
    <property type="entry name" value="PTS_EIIA_man-typ"/>
</dbReference>
<dbReference type="SUPFAM" id="SSF53062">
    <property type="entry name" value="PTS system fructose IIA component-like"/>
    <property type="match status" value="1"/>
</dbReference>
<dbReference type="RefSeq" id="WP_010009294.1">
    <property type="nucleotide sequence ID" value="NZ_AZCN01000053.1"/>
</dbReference>
<dbReference type="AlphaFoldDB" id="A0A0R1F4N8"/>
<accession>A0A0R1F4N8</accession>
<dbReference type="InterPro" id="IPR036662">
    <property type="entry name" value="PTS_EIIA_man-typ_sf"/>
</dbReference>
<dbReference type="Proteomes" id="UP000051181">
    <property type="component" value="Unassembled WGS sequence"/>
</dbReference>
<dbReference type="EMBL" id="AZCN01000053">
    <property type="protein sequence ID" value="KRK15251.1"/>
    <property type="molecule type" value="Genomic_DNA"/>
</dbReference>